<dbReference type="PROSITE" id="PS51340">
    <property type="entry name" value="MOSC"/>
    <property type="match status" value="1"/>
</dbReference>
<dbReference type="Proteomes" id="UP001629953">
    <property type="component" value="Unassembled WGS sequence"/>
</dbReference>
<reference evidence="2 3" key="1">
    <citation type="journal article" date="2013" name="Int. J. Syst. Evol. Microbiol.">
        <title>Celerinatantimonas yamalensis sp. nov., a cold-adapted diazotrophic bacterium from a cold permafrost brine.</title>
        <authorList>
            <person name="Shcherbakova V."/>
            <person name="Chuvilskaya N."/>
            <person name="Rivkina E."/>
            <person name="Demidov N."/>
            <person name="Uchaeva V."/>
            <person name="Suetin S."/>
            <person name="Suzina N."/>
            <person name="Gilichinsky D."/>
        </authorList>
    </citation>
    <scope>NUCLEOTIDE SEQUENCE [LARGE SCALE GENOMIC DNA]</scope>
    <source>
        <strain evidence="2 3">C7</strain>
    </source>
</reference>
<comment type="caution">
    <text evidence="2">The sequence shown here is derived from an EMBL/GenBank/DDBJ whole genome shotgun (WGS) entry which is preliminary data.</text>
</comment>
<dbReference type="SUPFAM" id="SSF50800">
    <property type="entry name" value="PK beta-barrel domain-like"/>
    <property type="match status" value="1"/>
</dbReference>
<protein>
    <submittedName>
        <fullName evidence="2">MOSC domain-containing protein</fullName>
    </submittedName>
</protein>
<name>A0ABW9G2S8_9GAMM</name>
<dbReference type="Gene3D" id="2.40.33.20">
    <property type="entry name" value="PK beta-barrel domain-like"/>
    <property type="match status" value="1"/>
</dbReference>
<dbReference type="RefSeq" id="WP_408621923.1">
    <property type="nucleotide sequence ID" value="NZ_JBEQCT010000001.1"/>
</dbReference>
<proteinExistence type="predicted"/>
<dbReference type="InterPro" id="IPR011037">
    <property type="entry name" value="Pyrv_Knase-like_insert_dom_sf"/>
</dbReference>
<accession>A0ABW9G2S8</accession>
<gene>
    <name evidence="2" type="ORF">ABUE30_01525</name>
</gene>
<dbReference type="InterPro" id="IPR005302">
    <property type="entry name" value="MoCF_Sase_C"/>
</dbReference>
<dbReference type="PANTHER" id="PTHR36930">
    <property type="entry name" value="METAL-SULFUR CLUSTER BIOSYNTHESIS PROTEINS YUAD-RELATED"/>
    <property type="match status" value="1"/>
</dbReference>
<dbReference type="PANTHER" id="PTHR36930:SF1">
    <property type="entry name" value="MOSC DOMAIN-CONTAINING PROTEIN"/>
    <property type="match status" value="1"/>
</dbReference>
<dbReference type="InterPro" id="IPR052716">
    <property type="entry name" value="MOSC_domain"/>
</dbReference>
<dbReference type="EMBL" id="JBEQCT010000001">
    <property type="protein sequence ID" value="MFM2483764.1"/>
    <property type="molecule type" value="Genomic_DNA"/>
</dbReference>
<dbReference type="Pfam" id="PF03473">
    <property type="entry name" value="MOSC"/>
    <property type="match status" value="1"/>
</dbReference>
<feature type="domain" description="MOSC" evidence="1">
    <location>
        <begin position="18"/>
        <end position="167"/>
    </location>
</feature>
<evidence type="ECO:0000259" key="1">
    <source>
        <dbReference type="PROSITE" id="PS51340"/>
    </source>
</evidence>
<sequence>MAQVVSVSKSSAHHFSKQVTDAIQLIENEGVDGDAHRGVNVQHRSRVKVDPTQANLRQVHLIHIELIEQLQAQGFNVNAGTMGENITTMGIELLDLPCGAQLGFPSGARVEVTGLRNPCAQLNHYQKGLTQAVLERDAQGKVIRKAGVMGVVVQGGWVYPDDAIEVILPAQPHSPLACV</sequence>
<evidence type="ECO:0000313" key="2">
    <source>
        <dbReference type="EMBL" id="MFM2483764.1"/>
    </source>
</evidence>
<keyword evidence="3" id="KW-1185">Reference proteome</keyword>
<organism evidence="2 3">
    <name type="scientific">Celerinatantimonas yamalensis</name>
    <dbReference type="NCBI Taxonomy" id="559956"/>
    <lineage>
        <taxon>Bacteria</taxon>
        <taxon>Pseudomonadati</taxon>
        <taxon>Pseudomonadota</taxon>
        <taxon>Gammaproteobacteria</taxon>
        <taxon>Celerinatantimonadaceae</taxon>
        <taxon>Celerinatantimonas</taxon>
    </lineage>
</organism>
<evidence type="ECO:0000313" key="3">
    <source>
        <dbReference type="Proteomes" id="UP001629953"/>
    </source>
</evidence>